<organism evidence="1">
    <name type="scientific">Tanacetum cinerariifolium</name>
    <name type="common">Dalmatian daisy</name>
    <name type="synonym">Chrysanthemum cinerariifolium</name>
    <dbReference type="NCBI Taxonomy" id="118510"/>
    <lineage>
        <taxon>Eukaryota</taxon>
        <taxon>Viridiplantae</taxon>
        <taxon>Streptophyta</taxon>
        <taxon>Embryophyta</taxon>
        <taxon>Tracheophyta</taxon>
        <taxon>Spermatophyta</taxon>
        <taxon>Magnoliopsida</taxon>
        <taxon>eudicotyledons</taxon>
        <taxon>Gunneridae</taxon>
        <taxon>Pentapetalae</taxon>
        <taxon>asterids</taxon>
        <taxon>campanulids</taxon>
        <taxon>Asterales</taxon>
        <taxon>Asteraceae</taxon>
        <taxon>Asteroideae</taxon>
        <taxon>Anthemideae</taxon>
        <taxon>Anthemidinae</taxon>
        <taxon>Tanacetum</taxon>
    </lineage>
</organism>
<protein>
    <submittedName>
        <fullName evidence="1">Uncharacterized protein</fullName>
    </submittedName>
</protein>
<sequence>GGLWDLIDQKTRAILGFARKRSPEKFSGGDGGGGGSRRLLVVVGREY</sequence>
<proteinExistence type="predicted"/>
<reference evidence="1" key="1">
    <citation type="journal article" date="2019" name="Sci. Rep.">
        <title>Draft genome of Tanacetum cinerariifolium, the natural source of mosquito coil.</title>
        <authorList>
            <person name="Yamashiro T."/>
            <person name="Shiraishi A."/>
            <person name="Satake H."/>
            <person name="Nakayama K."/>
        </authorList>
    </citation>
    <scope>NUCLEOTIDE SEQUENCE</scope>
</reference>
<dbReference type="AlphaFoldDB" id="A0A699XEM8"/>
<feature type="non-terminal residue" evidence="1">
    <location>
        <position position="1"/>
    </location>
</feature>
<name>A0A699XEM8_TANCI</name>
<evidence type="ECO:0000313" key="1">
    <source>
        <dbReference type="EMBL" id="GFD56326.1"/>
    </source>
</evidence>
<gene>
    <name evidence="1" type="ORF">Tci_928295</name>
</gene>
<dbReference type="EMBL" id="BKCJ011828193">
    <property type="protein sequence ID" value="GFD56326.1"/>
    <property type="molecule type" value="Genomic_DNA"/>
</dbReference>
<comment type="caution">
    <text evidence="1">The sequence shown here is derived from an EMBL/GenBank/DDBJ whole genome shotgun (WGS) entry which is preliminary data.</text>
</comment>
<accession>A0A699XEM8</accession>